<proteinExistence type="predicted"/>
<gene>
    <name evidence="1" type="ORF">X474_23040</name>
</gene>
<organism evidence="1 2">
    <name type="scientific">Dethiosulfatarculus sandiegensis</name>
    <dbReference type="NCBI Taxonomy" id="1429043"/>
    <lineage>
        <taxon>Bacteria</taxon>
        <taxon>Pseudomonadati</taxon>
        <taxon>Thermodesulfobacteriota</taxon>
        <taxon>Desulfarculia</taxon>
        <taxon>Desulfarculales</taxon>
        <taxon>Desulfarculaceae</taxon>
        <taxon>Dethiosulfatarculus</taxon>
    </lineage>
</organism>
<keyword evidence="2" id="KW-1185">Reference proteome</keyword>
<dbReference type="EMBL" id="AZAC01000045">
    <property type="protein sequence ID" value="KIX11790.1"/>
    <property type="molecule type" value="Genomic_DNA"/>
</dbReference>
<dbReference type="RefSeq" id="WP_269433214.1">
    <property type="nucleotide sequence ID" value="NZ_AZAC01000045.1"/>
</dbReference>
<dbReference type="InParanoid" id="A0A0D2JQK9"/>
<accession>A0A0D2JQK9</accession>
<evidence type="ECO:0008006" key="3">
    <source>
        <dbReference type="Google" id="ProtNLM"/>
    </source>
</evidence>
<name>A0A0D2JQK9_9BACT</name>
<reference evidence="1 2" key="1">
    <citation type="submission" date="2013-11" db="EMBL/GenBank/DDBJ databases">
        <title>Metagenomic analysis of a methanogenic consortium involved in long chain n-alkane degradation.</title>
        <authorList>
            <person name="Davidova I.A."/>
            <person name="Callaghan A.V."/>
            <person name="Wawrik B."/>
            <person name="Pruitt S."/>
            <person name="Marks C."/>
            <person name="Duncan K.E."/>
            <person name="Suflita J.M."/>
        </authorList>
    </citation>
    <scope>NUCLEOTIDE SEQUENCE [LARGE SCALE GENOMIC DNA]</scope>
    <source>
        <strain evidence="1 2">SPR</strain>
    </source>
</reference>
<dbReference type="Proteomes" id="UP000032233">
    <property type="component" value="Unassembled WGS sequence"/>
</dbReference>
<protein>
    <recommendedName>
        <fullName evidence="3">Com family DNA-binding transcriptional regulator</fullName>
    </recommendedName>
</protein>
<evidence type="ECO:0000313" key="2">
    <source>
        <dbReference type="Proteomes" id="UP000032233"/>
    </source>
</evidence>
<sequence length="40" mass="4612">MTEARCVCGRLLARWDHCGCLEIKCPKCGKIMRFKGGQRR</sequence>
<dbReference type="AlphaFoldDB" id="A0A0D2JQK9"/>
<dbReference type="STRING" id="1429043.X474_23040"/>
<comment type="caution">
    <text evidence="1">The sequence shown here is derived from an EMBL/GenBank/DDBJ whole genome shotgun (WGS) entry which is preliminary data.</text>
</comment>
<evidence type="ECO:0000313" key="1">
    <source>
        <dbReference type="EMBL" id="KIX11790.1"/>
    </source>
</evidence>